<dbReference type="Pfam" id="PF04237">
    <property type="entry name" value="YjbR"/>
    <property type="match status" value="1"/>
</dbReference>
<dbReference type="RefSeq" id="WP_379538378.1">
    <property type="nucleotide sequence ID" value="NZ_JBHSDR010000004.1"/>
</dbReference>
<accession>A0ABV8RQQ2</accession>
<feature type="active site" description="Proton donor" evidence="4">
    <location>
        <position position="111"/>
    </location>
</feature>
<evidence type="ECO:0000256" key="1">
    <source>
        <dbReference type="ARBA" id="ARBA00005054"/>
    </source>
</evidence>
<dbReference type="NCBIfam" id="TIGR00639">
    <property type="entry name" value="PurN"/>
    <property type="match status" value="1"/>
</dbReference>
<feature type="binding site" evidence="4">
    <location>
        <position position="109"/>
    </location>
    <ligand>
        <name>(6R)-10-formyltetrahydrofolate</name>
        <dbReference type="ChEBI" id="CHEBI:195366"/>
    </ligand>
</feature>
<dbReference type="Gene3D" id="3.90.1150.30">
    <property type="match status" value="1"/>
</dbReference>
<dbReference type="PANTHER" id="PTHR43369:SF2">
    <property type="entry name" value="PHOSPHORIBOSYLGLYCINAMIDE FORMYLTRANSFERASE"/>
    <property type="match status" value="1"/>
</dbReference>
<feature type="binding site" evidence="4">
    <location>
        <begin position="15"/>
        <end position="17"/>
    </location>
    <ligand>
        <name>N(1)-(5-phospho-beta-D-ribosyl)glycinamide</name>
        <dbReference type="ChEBI" id="CHEBI:143788"/>
    </ligand>
</feature>
<dbReference type="PANTHER" id="PTHR43369">
    <property type="entry name" value="PHOSPHORIBOSYLGLYCINAMIDE FORMYLTRANSFERASE"/>
    <property type="match status" value="1"/>
</dbReference>
<sequence length="317" mass="34101">MADRARVAVLISGTGTNMAALLYASRAPDCPFQLVLVASNNPAAPGLALAAAEGIATFALPHKGMSRADHDAAMDAAIRASGAEYVALAGYMRVLGTDFVQRWDGRMLNIHPSLLPKYPGLDTHVRALGAGDTHGGCSVHIVTAELDSGPLLDQTPVAILPGDTAETLAARVLIAEHQLYPRALAAYVGRERAPDYLIGRVRELALALPEADEVMSHGMPCFGVLKGKKFAYVSNDHHGDGRVALLVKIDGLDEQLQLIENDPERYYRPAYFGDGWIGVRLDVPGVDWDNIESWLGRSWRMSAPRRLTALLDAADGF</sequence>
<dbReference type="InterPro" id="IPR004607">
    <property type="entry name" value="GART"/>
</dbReference>
<dbReference type="EMBL" id="JBHSDR010000004">
    <property type="protein sequence ID" value="MFC4294895.1"/>
    <property type="molecule type" value="Genomic_DNA"/>
</dbReference>
<keyword evidence="2 4" id="KW-0808">Transferase</keyword>
<dbReference type="SUPFAM" id="SSF142906">
    <property type="entry name" value="YjbR-like"/>
    <property type="match status" value="1"/>
</dbReference>
<organism evidence="6 7">
    <name type="scientific">Novosphingobium tardum</name>
    <dbReference type="NCBI Taxonomy" id="1538021"/>
    <lineage>
        <taxon>Bacteria</taxon>
        <taxon>Pseudomonadati</taxon>
        <taxon>Pseudomonadota</taxon>
        <taxon>Alphaproteobacteria</taxon>
        <taxon>Sphingomonadales</taxon>
        <taxon>Sphingomonadaceae</taxon>
        <taxon>Novosphingobium</taxon>
    </lineage>
</organism>
<comment type="pathway">
    <text evidence="1 4">Purine metabolism; IMP biosynthesis via de novo pathway; N(2)-formyl-N(1)-(5-phospho-D-ribosyl)glycinamide from N(1)-(5-phospho-D-ribosyl)glycinamide (10-formyl THF route): step 1/1.</text>
</comment>
<comment type="similarity">
    <text evidence="4">Belongs to the GART family.</text>
</comment>
<evidence type="ECO:0000256" key="3">
    <source>
        <dbReference type="ARBA" id="ARBA00022755"/>
    </source>
</evidence>
<dbReference type="EC" id="2.1.2.2" evidence="4"/>
<name>A0ABV8RQQ2_9SPHN</name>
<dbReference type="GO" id="GO:0004644">
    <property type="term" value="F:phosphoribosylglycinamide formyltransferase activity"/>
    <property type="evidence" value="ECO:0007669"/>
    <property type="project" value="UniProtKB-EC"/>
</dbReference>
<feature type="site" description="Raises pKa of active site His" evidence="4">
    <location>
        <position position="147"/>
    </location>
</feature>
<comment type="function">
    <text evidence="4">Catalyzes the transfer of a formyl group from 10-formyltetrahydrofolate to 5-phospho-ribosyl-glycinamide (GAR), producing 5-phospho-ribosyl-N-formylglycinamide (FGAR) and tetrahydrofolate.</text>
</comment>
<keyword evidence="3 4" id="KW-0658">Purine biosynthesis</keyword>
<comment type="caution">
    <text evidence="6">The sequence shown here is derived from an EMBL/GenBank/DDBJ whole genome shotgun (WGS) entry which is preliminary data.</text>
</comment>
<dbReference type="InterPro" id="IPR002376">
    <property type="entry name" value="Formyl_transf_N"/>
</dbReference>
<dbReference type="SUPFAM" id="SSF53328">
    <property type="entry name" value="Formyltransferase"/>
    <property type="match status" value="1"/>
</dbReference>
<comment type="catalytic activity">
    <reaction evidence="4">
        <text>N(1)-(5-phospho-beta-D-ribosyl)glycinamide + (6R)-10-formyltetrahydrofolate = N(2)-formyl-N(1)-(5-phospho-beta-D-ribosyl)glycinamide + (6S)-5,6,7,8-tetrahydrofolate + H(+)</text>
        <dbReference type="Rhea" id="RHEA:15053"/>
        <dbReference type="ChEBI" id="CHEBI:15378"/>
        <dbReference type="ChEBI" id="CHEBI:57453"/>
        <dbReference type="ChEBI" id="CHEBI:143788"/>
        <dbReference type="ChEBI" id="CHEBI:147286"/>
        <dbReference type="ChEBI" id="CHEBI:195366"/>
        <dbReference type="EC" id="2.1.2.2"/>
    </reaction>
</comment>
<dbReference type="HAMAP" id="MF_01930">
    <property type="entry name" value="PurN"/>
    <property type="match status" value="1"/>
</dbReference>
<evidence type="ECO:0000313" key="6">
    <source>
        <dbReference type="EMBL" id="MFC4294895.1"/>
    </source>
</evidence>
<dbReference type="InterPro" id="IPR038056">
    <property type="entry name" value="YjbR-like_sf"/>
</dbReference>
<feature type="domain" description="Formyl transferase N-terminal" evidence="5">
    <location>
        <begin position="6"/>
        <end position="184"/>
    </location>
</feature>
<dbReference type="InterPro" id="IPR058532">
    <property type="entry name" value="YjbR/MT2646/Rv2570-like"/>
</dbReference>
<dbReference type="Pfam" id="PF00551">
    <property type="entry name" value="Formyl_trans_N"/>
    <property type="match status" value="1"/>
</dbReference>
<evidence type="ECO:0000259" key="5">
    <source>
        <dbReference type="Pfam" id="PF00551"/>
    </source>
</evidence>
<proteinExistence type="inferred from homology"/>
<dbReference type="Proteomes" id="UP001595828">
    <property type="component" value="Unassembled WGS sequence"/>
</dbReference>
<feature type="binding site" evidence="4">
    <location>
        <position position="67"/>
    </location>
    <ligand>
        <name>(6R)-10-formyltetrahydrofolate</name>
        <dbReference type="ChEBI" id="CHEBI:195366"/>
    </ligand>
</feature>
<keyword evidence="7" id="KW-1185">Reference proteome</keyword>
<gene>
    <name evidence="4 6" type="primary">purN</name>
    <name evidence="6" type="ORF">ACFO0A_07440</name>
</gene>
<dbReference type="CDD" id="cd08645">
    <property type="entry name" value="FMT_core_GART"/>
    <property type="match status" value="1"/>
</dbReference>
<evidence type="ECO:0000256" key="4">
    <source>
        <dbReference type="HAMAP-Rule" id="MF_01930"/>
    </source>
</evidence>
<comment type="caution">
    <text evidence="4">Lacks conserved residue(s) required for the propagation of feature annotation.</text>
</comment>
<protein>
    <recommendedName>
        <fullName evidence="4">Phosphoribosylglycinamide formyltransferase</fullName>
        <ecNumber evidence="4">2.1.2.2</ecNumber>
    </recommendedName>
    <alternativeName>
        <fullName evidence="4">5'-phosphoribosylglycinamide transformylase</fullName>
    </alternativeName>
    <alternativeName>
        <fullName evidence="4">GAR transformylase</fullName>
        <shortName evidence="4">GART</shortName>
    </alternativeName>
</protein>
<evidence type="ECO:0000256" key="2">
    <source>
        <dbReference type="ARBA" id="ARBA00022679"/>
    </source>
</evidence>
<dbReference type="Gene3D" id="3.40.50.170">
    <property type="entry name" value="Formyl transferase, N-terminal domain"/>
    <property type="match status" value="1"/>
</dbReference>
<reference evidence="7" key="1">
    <citation type="journal article" date="2019" name="Int. J. Syst. Evol. Microbiol.">
        <title>The Global Catalogue of Microorganisms (GCM) 10K type strain sequencing project: providing services to taxonomists for standard genome sequencing and annotation.</title>
        <authorList>
            <consortium name="The Broad Institute Genomics Platform"/>
            <consortium name="The Broad Institute Genome Sequencing Center for Infectious Disease"/>
            <person name="Wu L."/>
            <person name="Ma J."/>
        </authorList>
    </citation>
    <scope>NUCLEOTIDE SEQUENCE [LARGE SCALE GENOMIC DNA]</scope>
    <source>
        <strain evidence="7">CGMCC 1.12989</strain>
    </source>
</reference>
<dbReference type="InterPro" id="IPR036477">
    <property type="entry name" value="Formyl_transf_N_sf"/>
</dbReference>
<evidence type="ECO:0000313" key="7">
    <source>
        <dbReference type="Proteomes" id="UP001595828"/>
    </source>
</evidence>